<dbReference type="PATRIC" id="fig|1423755.3.peg.1070"/>
<evidence type="ECO:0000313" key="1">
    <source>
        <dbReference type="EMBL" id="KRM18333.1"/>
    </source>
</evidence>
<reference evidence="1 2" key="1">
    <citation type="journal article" date="2015" name="Genome Announc.">
        <title>Expanding the biotechnology potential of lactobacilli through comparative genomics of 213 strains and associated genera.</title>
        <authorList>
            <person name="Sun Z."/>
            <person name="Harris H.M."/>
            <person name="McCann A."/>
            <person name="Guo C."/>
            <person name="Argimon S."/>
            <person name="Zhang W."/>
            <person name="Yang X."/>
            <person name="Jeffery I.B."/>
            <person name="Cooney J.C."/>
            <person name="Kagawa T.F."/>
            <person name="Liu W."/>
            <person name="Song Y."/>
            <person name="Salvetti E."/>
            <person name="Wrobel A."/>
            <person name="Rasinkangas P."/>
            <person name="Parkhill J."/>
            <person name="Rea M.C."/>
            <person name="O'Sullivan O."/>
            <person name="Ritari J."/>
            <person name="Douillard F.P."/>
            <person name="Paul Ross R."/>
            <person name="Yang R."/>
            <person name="Briner A.E."/>
            <person name="Felis G.E."/>
            <person name="de Vos W.M."/>
            <person name="Barrangou R."/>
            <person name="Klaenhammer T.R."/>
            <person name="Caufield P.W."/>
            <person name="Cui Y."/>
            <person name="Zhang H."/>
            <person name="O'Toole P.W."/>
        </authorList>
    </citation>
    <scope>NUCLEOTIDE SEQUENCE [LARGE SCALE GENOMIC DNA]</scope>
    <source>
        <strain evidence="1 2">DSM 18933</strain>
    </source>
</reference>
<name>A0A0R1WLF6_9LACO</name>
<dbReference type="OrthoDB" id="6197054at2"/>
<sequence length="93" mass="10689">MEVRKQKFICKNCRLTRVFPISGVEEHCFILNNIKQHIVVNFKKNTSMKASAFDYHVSSNTVQRCLESTAGTLNIKEKMRKKITAKQLGLKST</sequence>
<comment type="caution">
    <text evidence="1">The sequence shown here is derived from an EMBL/GenBank/DDBJ whole genome shotgun (WGS) entry which is preliminary data.</text>
</comment>
<accession>A0A0R1WLF6</accession>
<dbReference type="RefSeq" id="WP_025022120.1">
    <property type="nucleotide sequence ID" value="NZ_AZGD01000095.1"/>
</dbReference>
<evidence type="ECO:0000313" key="2">
    <source>
        <dbReference type="Proteomes" id="UP000051054"/>
    </source>
</evidence>
<organism evidence="1 2">
    <name type="scientific">Ligilactobacillus hayakitensis DSM 18933 = JCM 14209</name>
    <dbReference type="NCBI Taxonomy" id="1423755"/>
    <lineage>
        <taxon>Bacteria</taxon>
        <taxon>Bacillati</taxon>
        <taxon>Bacillota</taxon>
        <taxon>Bacilli</taxon>
        <taxon>Lactobacillales</taxon>
        <taxon>Lactobacillaceae</taxon>
        <taxon>Ligilactobacillus</taxon>
    </lineage>
</organism>
<dbReference type="AlphaFoldDB" id="A0A0R1WLF6"/>
<dbReference type="Proteomes" id="UP000051054">
    <property type="component" value="Unassembled WGS sequence"/>
</dbReference>
<dbReference type="EMBL" id="AZGD01000095">
    <property type="protein sequence ID" value="KRM18333.1"/>
    <property type="molecule type" value="Genomic_DNA"/>
</dbReference>
<gene>
    <name evidence="1" type="ORF">FC40_GL001013</name>
</gene>
<evidence type="ECO:0008006" key="3">
    <source>
        <dbReference type="Google" id="ProtNLM"/>
    </source>
</evidence>
<proteinExistence type="predicted"/>
<keyword evidence="2" id="KW-1185">Reference proteome</keyword>
<protein>
    <recommendedName>
        <fullName evidence="3">Transposase IS204/IS1001/IS1096/IS1165 helix-turn-helix domain-containing protein</fullName>
    </recommendedName>
</protein>